<protein>
    <recommendedName>
        <fullName evidence="5">Beta-sarcoglycan</fullName>
    </recommendedName>
</protein>
<evidence type="ECO:0000256" key="7">
    <source>
        <dbReference type="ARBA" id="ARBA00022490"/>
    </source>
</evidence>
<keyword evidence="6" id="KW-1003">Cell membrane</keyword>
<evidence type="ECO:0000256" key="15">
    <source>
        <dbReference type="ARBA" id="ARBA00026041"/>
    </source>
</evidence>
<evidence type="ECO:0000313" key="18">
    <source>
        <dbReference type="RefSeq" id="XP_017772397.1"/>
    </source>
</evidence>
<evidence type="ECO:0000256" key="11">
    <source>
        <dbReference type="ARBA" id="ARBA00023136"/>
    </source>
</evidence>
<reference evidence="18" key="1">
    <citation type="submission" date="2025-08" db="UniProtKB">
        <authorList>
            <consortium name="RefSeq"/>
        </authorList>
    </citation>
    <scope>IDENTIFICATION</scope>
    <source>
        <tissue evidence="18">Whole Larva</tissue>
    </source>
</reference>
<keyword evidence="13" id="KW-0325">Glycoprotein</keyword>
<comment type="function">
    <text evidence="1">Component of the sarcoglycan complex, a subcomplex of the dystrophin-glycoprotein complex which forms a link between the F-actin cytoskeleton and the extracellular matrix.</text>
</comment>
<proteinExistence type="inferred from homology"/>
<keyword evidence="12" id="KW-1015">Disulfide bond</keyword>
<dbReference type="RefSeq" id="XP_017772397.1">
    <property type="nucleotide sequence ID" value="XM_017916908.1"/>
</dbReference>
<dbReference type="PANTHER" id="PTHR21142:SF2">
    <property type="entry name" value="BETA-SARCOGLYCAN"/>
    <property type="match status" value="1"/>
</dbReference>
<sequence length="330" mass="36715">MKEARNESPSSDVFSDGMDSLSMRDKSLIKRSVSKHHNNNFTAGYVPVHEQHLQKTGLRGRKTFAFWTLVGLLFVLAIGNLTLTMTILGVLRLGQGMQSLELVPEQSAIKLFGNADLNDIYKRDGRIEGFKDYPVDITGYNSSLHIKLSGKNERAFNKLIMDRNGTTIRNTKVFRVKNDNKLVFSTDSPTFNIEKPVNNLRAKATHASRVVSPIGSDLQFEGHRINLKGAEGTAMEGSTISMTADDDITLKSLNGSIILTSAGGIHVDTKKLPIYIPKFANSKPINLQYKLCVCMPQGNLFKIPVTKDNDRVFCNNINISQFNPCAQKFF</sequence>
<evidence type="ECO:0000256" key="2">
    <source>
        <dbReference type="ARBA" id="ARBA00004245"/>
    </source>
</evidence>
<keyword evidence="14" id="KW-0206">Cytoskeleton</keyword>
<keyword evidence="8 16" id="KW-0812">Transmembrane</keyword>
<evidence type="ECO:0000256" key="6">
    <source>
        <dbReference type="ARBA" id="ARBA00022475"/>
    </source>
</evidence>
<gene>
    <name evidence="18" type="primary">LOC108559578</name>
</gene>
<evidence type="ECO:0000256" key="1">
    <source>
        <dbReference type="ARBA" id="ARBA00002860"/>
    </source>
</evidence>
<dbReference type="GeneID" id="108559578"/>
<dbReference type="InterPro" id="IPR027659">
    <property type="entry name" value="Sgcb"/>
</dbReference>
<evidence type="ECO:0000256" key="14">
    <source>
        <dbReference type="ARBA" id="ARBA00023212"/>
    </source>
</evidence>
<keyword evidence="17" id="KW-1185">Reference proteome</keyword>
<comment type="subcellular location">
    <subcellularLocation>
        <location evidence="3">Cell membrane</location>
        <location evidence="3">Sarcolemma</location>
        <topology evidence="3">Single-pass type II membrane protein</topology>
    </subcellularLocation>
    <subcellularLocation>
        <location evidence="2">Cytoplasm</location>
        <location evidence="2">Cytoskeleton</location>
    </subcellularLocation>
</comment>
<dbReference type="Pfam" id="PF04790">
    <property type="entry name" value="Sarcoglycan_1"/>
    <property type="match status" value="1"/>
</dbReference>
<evidence type="ECO:0000256" key="4">
    <source>
        <dbReference type="ARBA" id="ARBA00007574"/>
    </source>
</evidence>
<name>A0ABM1MCU7_NICVS</name>
<accession>A0ABM1MCU7</accession>
<evidence type="ECO:0000313" key="17">
    <source>
        <dbReference type="Proteomes" id="UP000695000"/>
    </source>
</evidence>
<keyword evidence="7" id="KW-0963">Cytoplasm</keyword>
<dbReference type="InterPro" id="IPR006875">
    <property type="entry name" value="Sarcoglycan"/>
</dbReference>
<keyword evidence="9" id="KW-0735">Signal-anchor</keyword>
<feature type="transmembrane region" description="Helical" evidence="16">
    <location>
        <begin position="64"/>
        <end position="91"/>
    </location>
</feature>
<keyword evidence="10 16" id="KW-1133">Transmembrane helix</keyword>
<evidence type="ECO:0000256" key="5">
    <source>
        <dbReference type="ARBA" id="ARBA00015329"/>
    </source>
</evidence>
<evidence type="ECO:0000256" key="9">
    <source>
        <dbReference type="ARBA" id="ARBA00022968"/>
    </source>
</evidence>
<evidence type="ECO:0000256" key="13">
    <source>
        <dbReference type="ARBA" id="ARBA00023180"/>
    </source>
</evidence>
<evidence type="ECO:0000256" key="16">
    <source>
        <dbReference type="SAM" id="Phobius"/>
    </source>
</evidence>
<comment type="similarity">
    <text evidence="4">Belongs to the sarcoglycan beta/delta/gamma/zeta family.</text>
</comment>
<keyword evidence="11 16" id="KW-0472">Membrane</keyword>
<organism evidence="17 18">
    <name type="scientific">Nicrophorus vespilloides</name>
    <name type="common">Boreal carrion beetle</name>
    <dbReference type="NCBI Taxonomy" id="110193"/>
    <lineage>
        <taxon>Eukaryota</taxon>
        <taxon>Metazoa</taxon>
        <taxon>Ecdysozoa</taxon>
        <taxon>Arthropoda</taxon>
        <taxon>Hexapoda</taxon>
        <taxon>Insecta</taxon>
        <taxon>Pterygota</taxon>
        <taxon>Neoptera</taxon>
        <taxon>Endopterygota</taxon>
        <taxon>Coleoptera</taxon>
        <taxon>Polyphaga</taxon>
        <taxon>Staphyliniformia</taxon>
        <taxon>Silphidae</taxon>
        <taxon>Nicrophorinae</taxon>
        <taxon>Nicrophorus</taxon>
    </lineage>
</organism>
<dbReference type="Proteomes" id="UP000695000">
    <property type="component" value="Unplaced"/>
</dbReference>
<evidence type="ECO:0000256" key="10">
    <source>
        <dbReference type="ARBA" id="ARBA00022989"/>
    </source>
</evidence>
<dbReference type="PANTHER" id="PTHR21142">
    <property type="entry name" value="SARCOGLYCANS"/>
    <property type="match status" value="1"/>
</dbReference>
<comment type="subunit">
    <text evidence="15">Cross-link to form 2 major subcomplexes: one consisting of SGCB, SGCD and SGCG and the other consisting of SGCB and SGCD. The association between SGCB and SGCG is particularly strong while SGCA is loosely associated with the other sarcoglycans.</text>
</comment>
<evidence type="ECO:0000256" key="3">
    <source>
        <dbReference type="ARBA" id="ARBA00004274"/>
    </source>
</evidence>
<evidence type="ECO:0000256" key="12">
    <source>
        <dbReference type="ARBA" id="ARBA00023157"/>
    </source>
</evidence>
<evidence type="ECO:0000256" key="8">
    <source>
        <dbReference type="ARBA" id="ARBA00022692"/>
    </source>
</evidence>